<feature type="domain" description="ABM" evidence="1">
    <location>
        <begin position="31"/>
        <end position="90"/>
    </location>
</feature>
<dbReference type="SUPFAM" id="SSF54909">
    <property type="entry name" value="Dimeric alpha+beta barrel"/>
    <property type="match status" value="1"/>
</dbReference>
<evidence type="ECO:0000313" key="3">
    <source>
        <dbReference type="Proteomes" id="UP000247792"/>
    </source>
</evidence>
<proteinExistence type="predicted"/>
<organism evidence="2 3">
    <name type="scientific">Undibacterium pigrum</name>
    <dbReference type="NCBI Taxonomy" id="401470"/>
    <lineage>
        <taxon>Bacteria</taxon>
        <taxon>Pseudomonadati</taxon>
        <taxon>Pseudomonadota</taxon>
        <taxon>Betaproteobacteria</taxon>
        <taxon>Burkholderiales</taxon>
        <taxon>Oxalobacteraceae</taxon>
        <taxon>Undibacterium</taxon>
    </lineage>
</organism>
<keyword evidence="2" id="KW-0560">Oxidoreductase</keyword>
<comment type="caution">
    <text evidence="2">The sequence shown here is derived from an EMBL/GenBank/DDBJ whole genome shotgun (WGS) entry which is preliminary data.</text>
</comment>
<dbReference type="InterPro" id="IPR011008">
    <property type="entry name" value="Dimeric_a/b-barrel"/>
</dbReference>
<dbReference type="GO" id="GO:0004497">
    <property type="term" value="F:monooxygenase activity"/>
    <property type="evidence" value="ECO:0007669"/>
    <property type="project" value="UniProtKB-KW"/>
</dbReference>
<dbReference type="RefSeq" id="WP_170133655.1">
    <property type="nucleotide sequence ID" value="NZ_QJKB01000011.1"/>
</dbReference>
<gene>
    <name evidence="2" type="ORF">DFR42_11166</name>
</gene>
<evidence type="ECO:0000313" key="2">
    <source>
        <dbReference type="EMBL" id="PXX38700.1"/>
    </source>
</evidence>
<keyword evidence="2" id="KW-0503">Monooxygenase</keyword>
<sequence length="121" mass="13293">MIVEYIRYKLTGSPAQSGGNIAAAAAVAAVAFEAAYQTAASSLKASPNCLGYELSRCVEEQDRYILRIEWDSIDGHLTGFRRGPEFASFLAAIKPYINQIEEMQHYALTSVVLSKDKRGML</sequence>
<dbReference type="EMBL" id="QJKB01000011">
    <property type="protein sequence ID" value="PXX38700.1"/>
    <property type="molecule type" value="Genomic_DNA"/>
</dbReference>
<dbReference type="InterPro" id="IPR007138">
    <property type="entry name" value="ABM_dom"/>
</dbReference>
<protein>
    <submittedName>
        <fullName evidence="2">Quinol monooxygenase YgiN</fullName>
    </submittedName>
</protein>
<keyword evidence="3" id="KW-1185">Reference proteome</keyword>
<dbReference type="Proteomes" id="UP000247792">
    <property type="component" value="Unassembled WGS sequence"/>
</dbReference>
<dbReference type="Gene3D" id="3.30.70.100">
    <property type="match status" value="1"/>
</dbReference>
<reference evidence="2 3" key="1">
    <citation type="submission" date="2018-05" db="EMBL/GenBank/DDBJ databases">
        <title>Genomic Encyclopedia of Type Strains, Phase IV (KMG-IV): sequencing the most valuable type-strain genomes for metagenomic binning, comparative biology and taxonomic classification.</title>
        <authorList>
            <person name="Goeker M."/>
        </authorList>
    </citation>
    <scope>NUCLEOTIDE SEQUENCE [LARGE SCALE GENOMIC DNA]</scope>
    <source>
        <strain evidence="2 3">DSM 19792</strain>
    </source>
</reference>
<dbReference type="Pfam" id="PF03992">
    <property type="entry name" value="ABM"/>
    <property type="match status" value="1"/>
</dbReference>
<dbReference type="AlphaFoldDB" id="A0A318IVR7"/>
<evidence type="ECO:0000259" key="1">
    <source>
        <dbReference type="Pfam" id="PF03992"/>
    </source>
</evidence>
<name>A0A318IVR7_9BURK</name>
<accession>A0A318IVR7</accession>